<proteinExistence type="predicted"/>
<reference evidence="1" key="1">
    <citation type="journal article" date="2014" name="Front. Microbiol.">
        <title>High frequency of phylogenetically diverse reductive dehalogenase-homologous genes in deep subseafloor sedimentary metagenomes.</title>
        <authorList>
            <person name="Kawai M."/>
            <person name="Futagami T."/>
            <person name="Toyoda A."/>
            <person name="Takaki Y."/>
            <person name="Nishi S."/>
            <person name="Hori S."/>
            <person name="Arai W."/>
            <person name="Tsubouchi T."/>
            <person name="Morono Y."/>
            <person name="Uchiyama I."/>
            <person name="Ito T."/>
            <person name="Fujiyama A."/>
            <person name="Inagaki F."/>
            <person name="Takami H."/>
        </authorList>
    </citation>
    <scope>NUCLEOTIDE SEQUENCE</scope>
    <source>
        <strain evidence="1">Expedition CK06-06</strain>
    </source>
</reference>
<dbReference type="AlphaFoldDB" id="X0WLY3"/>
<comment type="caution">
    <text evidence="1">The sequence shown here is derived from an EMBL/GenBank/DDBJ whole genome shotgun (WGS) entry which is preliminary data.</text>
</comment>
<organism evidence="1">
    <name type="scientific">marine sediment metagenome</name>
    <dbReference type="NCBI Taxonomy" id="412755"/>
    <lineage>
        <taxon>unclassified sequences</taxon>
        <taxon>metagenomes</taxon>
        <taxon>ecological metagenomes</taxon>
    </lineage>
</organism>
<feature type="non-terminal residue" evidence="1">
    <location>
        <position position="115"/>
    </location>
</feature>
<evidence type="ECO:0008006" key="2">
    <source>
        <dbReference type="Google" id="ProtNLM"/>
    </source>
</evidence>
<gene>
    <name evidence="1" type="ORF">S01H1_57307</name>
</gene>
<protein>
    <recommendedName>
        <fullName evidence="2">3'-5' exonuclease domain-containing protein</fullName>
    </recommendedName>
</protein>
<dbReference type="EMBL" id="BARS01037368">
    <property type="protein sequence ID" value="GAG25503.1"/>
    <property type="molecule type" value="Genomic_DNA"/>
</dbReference>
<name>X0WLY3_9ZZZZ</name>
<evidence type="ECO:0000313" key="1">
    <source>
        <dbReference type="EMBL" id="GAG25503.1"/>
    </source>
</evidence>
<sequence length="115" mass="13209">MKDFFLDFETRSRQDLKKVGAAKYALCSSTEATLLTWAVDDNKVQAWRMGQPMPQEIMYIAEHPEEYRFIAHNAEFDYLIWTCAFMTRIGVYAPKQPPIANVSCTKGMSQRFGAS</sequence>
<accession>X0WLY3</accession>